<proteinExistence type="predicted"/>
<dbReference type="EMBL" id="AGNL01019218">
    <property type="protein sequence ID" value="EJK61992.1"/>
    <property type="molecule type" value="Genomic_DNA"/>
</dbReference>
<name>K0SUN2_THAOC</name>
<feature type="compositionally biased region" description="Basic and acidic residues" evidence="1">
    <location>
        <begin position="315"/>
        <end position="325"/>
    </location>
</feature>
<accession>K0SUN2</accession>
<dbReference type="AlphaFoldDB" id="K0SUN2"/>
<reference evidence="2 3" key="1">
    <citation type="journal article" date="2012" name="Genome Biol.">
        <title>Genome and low-iron response of an oceanic diatom adapted to chronic iron limitation.</title>
        <authorList>
            <person name="Lommer M."/>
            <person name="Specht M."/>
            <person name="Roy A.S."/>
            <person name="Kraemer L."/>
            <person name="Andreson R."/>
            <person name="Gutowska M.A."/>
            <person name="Wolf J."/>
            <person name="Bergner S.V."/>
            <person name="Schilhabel M.B."/>
            <person name="Klostermeier U.C."/>
            <person name="Beiko R.G."/>
            <person name="Rosenstiel P."/>
            <person name="Hippler M."/>
            <person name="Laroche J."/>
        </authorList>
    </citation>
    <scope>NUCLEOTIDE SEQUENCE [LARGE SCALE GENOMIC DNA]</scope>
    <source>
        <strain evidence="2 3">CCMP1005</strain>
    </source>
</reference>
<protein>
    <recommendedName>
        <fullName evidence="4">F-box domain-containing protein</fullName>
    </recommendedName>
</protein>
<dbReference type="Proteomes" id="UP000266841">
    <property type="component" value="Unassembled WGS sequence"/>
</dbReference>
<keyword evidence="3" id="KW-1185">Reference proteome</keyword>
<organism evidence="2 3">
    <name type="scientific">Thalassiosira oceanica</name>
    <name type="common">Marine diatom</name>
    <dbReference type="NCBI Taxonomy" id="159749"/>
    <lineage>
        <taxon>Eukaryota</taxon>
        <taxon>Sar</taxon>
        <taxon>Stramenopiles</taxon>
        <taxon>Ochrophyta</taxon>
        <taxon>Bacillariophyta</taxon>
        <taxon>Coscinodiscophyceae</taxon>
        <taxon>Thalassiosirophycidae</taxon>
        <taxon>Thalassiosirales</taxon>
        <taxon>Thalassiosiraceae</taxon>
        <taxon>Thalassiosira</taxon>
    </lineage>
</organism>
<evidence type="ECO:0008006" key="4">
    <source>
        <dbReference type="Google" id="ProtNLM"/>
    </source>
</evidence>
<gene>
    <name evidence="2" type="ORF">THAOC_17421</name>
</gene>
<evidence type="ECO:0000256" key="1">
    <source>
        <dbReference type="SAM" id="MobiDB-lite"/>
    </source>
</evidence>
<feature type="region of interest" description="Disordered" evidence="1">
    <location>
        <begin position="307"/>
        <end position="331"/>
    </location>
</feature>
<comment type="caution">
    <text evidence="2">The sequence shown here is derived from an EMBL/GenBank/DDBJ whole genome shotgun (WGS) entry which is preliminary data.</text>
</comment>
<sequence>MECYHGAAKRQRVSTVEPSALTRLANIDVLGHLATFLEAGELCQVRATCKALGSSDESAFDGLSMAEEAARRIFESASDDEKAMLPRHNGEGWIELYHHLLMLRARLTFDQLLGRFVEYQEGDKAAVQGSSDFGTSSAICGNHVMRTGKHWATFIFGREVSGCRSVGVIRPLPGWDQRRLEQFHPANPIFWEDLRRERTSRWEGDVHFCQLYHTGICWYSNWEGTDRRSDWEGVNNYDKRIGTLGMLHDLNSGRLSVYQKRTKSGHSEGLAGWRVLLQEKQQQEKQQQAVPARGRGLKGKNLVAMRARKAAAGGRGDKQARKEDGSGNQGELIVYV</sequence>
<evidence type="ECO:0000313" key="2">
    <source>
        <dbReference type="EMBL" id="EJK61992.1"/>
    </source>
</evidence>
<evidence type="ECO:0000313" key="3">
    <source>
        <dbReference type="Proteomes" id="UP000266841"/>
    </source>
</evidence>